<evidence type="ECO:0000313" key="3">
    <source>
        <dbReference type="EnsemblMetazoa" id="ASIC022277-PA"/>
    </source>
</evidence>
<organism evidence="2">
    <name type="scientific">Anopheles sinensis</name>
    <name type="common">Mosquito</name>
    <dbReference type="NCBI Taxonomy" id="74873"/>
    <lineage>
        <taxon>Eukaryota</taxon>
        <taxon>Metazoa</taxon>
        <taxon>Ecdysozoa</taxon>
        <taxon>Arthropoda</taxon>
        <taxon>Hexapoda</taxon>
        <taxon>Insecta</taxon>
        <taxon>Pterygota</taxon>
        <taxon>Neoptera</taxon>
        <taxon>Endopterygota</taxon>
        <taxon>Diptera</taxon>
        <taxon>Nematocera</taxon>
        <taxon>Culicoidea</taxon>
        <taxon>Culicidae</taxon>
        <taxon>Anophelinae</taxon>
        <taxon>Anopheles</taxon>
    </lineage>
</organism>
<evidence type="ECO:0000313" key="4">
    <source>
        <dbReference type="Proteomes" id="UP000030765"/>
    </source>
</evidence>
<keyword evidence="4" id="KW-1185">Reference proteome</keyword>
<accession>A0A084WUX5</accession>
<gene>
    <name evidence="2" type="ORF">ZHAS_00022277</name>
</gene>
<dbReference type="AlphaFoldDB" id="A0A084WUX5"/>
<dbReference type="EnsemblMetazoa" id="ASIC022277-RA">
    <property type="protein sequence ID" value="ASIC022277-PA"/>
    <property type="gene ID" value="ASIC022277"/>
</dbReference>
<reference evidence="2 4" key="1">
    <citation type="journal article" date="2014" name="BMC Genomics">
        <title>Genome sequence of Anopheles sinensis provides insight into genetics basis of mosquito competence for malaria parasites.</title>
        <authorList>
            <person name="Zhou D."/>
            <person name="Zhang D."/>
            <person name="Ding G."/>
            <person name="Shi L."/>
            <person name="Hou Q."/>
            <person name="Ye Y."/>
            <person name="Xu Y."/>
            <person name="Zhou H."/>
            <person name="Xiong C."/>
            <person name="Li S."/>
            <person name="Yu J."/>
            <person name="Hong S."/>
            <person name="Yu X."/>
            <person name="Zou P."/>
            <person name="Chen C."/>
            <person name="Chang X."/>
            <person name="Wang W."/>
            <person name="Lv Y."/>
            <person name="Sun Y."/>
            <person name="Ma L."/>
            <person name="Shen B."/>
            <person name="Zhu C."/>
        </authorList>
    </citation>
    <scope>NUCLEOTIDE SEQUENCE [LARGE SCALE GENOMIC DNA]</scope>
</reference>
<evidence type="ECO:0000256" key="1">
    <source>
        <dbReference type="SAM" id="MobiDB-lite"/>
    </source>
</evidence>
<protein>
    <submittedName>
        <fullName evidence="2 3">Uncharacterized protein</fullName>
    </submittedName>
</protein>
<name>A0A084WUX5_ANOSI</name>
<feature type="compositionally biased region" description="Basic and acidic residues" evidence="1">
    <location>
        <begin position="1"/>
        <end position="13"/>
    </location>
</feature>
<proteinExistence type="predicted"/>
<dbReference type="Proteomes" id="UP000030765">
    <property type="component" value="Unassembled WGS sequence"/>
</dbReference>
<dbReference type="EMBL" id="KE525423">
    <property type="protein sequence ID" value="KFB54019.1"/>
    <property type="molecule type" value="Genomic_DNA"/>
</dbReference>
<reference evidence="3" key="2">
    <citation type="submission" date="2020-05" db="UniProtKB">
        <authorList>
            <consortium name="EnsemblMetazoa"/>
        </authorList>
    </citation>
    <scope>IDENTIFICATION</scope>
</reference>
<feature type="region of interest" description="Disordered" evidence="1">
    <location>
        <begin position="1"/>
        <end position="30"/>
    </location>
</feature>
<dbReference type="EMBL" id="ATLV01027175">
    <property type="status" value="NOT_ANNOTATED_CDS"/>
    <property type="molecule type" value="Genomic_DNA"/>
</dbReference>
<evidence type="ECO:0000313" key="2">
    <source>
        <dbReference type="EMBL" id="KFB54019.1"/>
    </source>
</evidence>
<dbReference type="VEuPathDB" id="VectorBase:ASIC022277"/>
<sequence length="105" mass="11709">MAEERDTPIERQHQRQLPATVFSGPGPSEATNRYGIRTVIGLIIGPRTRTARQRDAIVQCYCHRLRRSVESVESTTACLCSCNYSLTPSTATRFTRTRPQTAGTP</sequence>